<feature type="domain" description="Metallo-beta-lactamase" evidence="1">
    <location>
        <begin position="35"/>
        <end position="224"/>
    </location>
</feature>
<dbReference type="AlphaFoldDB" id="A0A4R3KPZ7"/>
<evidence type="ECO:0000313" key="2">
    <source>
        <dbReference type="EMBL" id="TCS85458.1"/>
    </source>
</evidence>
<dbReference type="SUPFAM" id="SSF56281">
    <property type="entry name" value="Metallo-hydrolase/oxidoreductase"/>
    <property type="match status" value="1"/>
</dbReference>
<dbReference type="PANTHER" id="PTHR42663">
    <property type="entry name" value="HYDROLASE C777.06C-RELATED-RELATED"/>
    <property type="match status" value="1"/>
</dbReference>
<name>A0A4R3KPZ7_9SPHI</name>
<dbReference type="PANTHER" id="PTHR42663:SF6">
    <property type="entry name" value="HYDROLASE C777.06C-RELATED"/>
    <property type="match status" value="1"/>
</dbReference>
<dbReference type="Proteomes" id="UP000295807">
    <property type="component" value="Unassembled WGS sequence"/>
</dbReference>
<organism evidence="2 3">
    <name type="scientific">Anseongella ginsenosidimutans</name>
    <dbReference type="NCBI Taxonomy" id="496056"/>
    <lineage>
        <taxon>Bacteria</taxon>
        <taxon>Pseudomonadati</taxon>
        <taxon>Bacteroidota</taxon>
        <taxon>Sphingobacteriia</taxon>
        <taxon>Sphingobacteriales</taxon>
        <taxon>Sphingobacteriaceae</taxon>
        <taxon>Anseongella</taxon>
    </lineage>
</organism>
<dbReference type="InterPro" id="IPR001279">
    <property type="entry name" value="Metallo-B-lactamas"/>
</dbReference>
<dbReference type="CDD" id="cd16279">
    <property type="entry name" value="metallo-hydrolase-like_MBL-fold"/>
    <property type="match status" value="1"/>
</dbReference>
<gene>
    <name evidence="2" type="ORF">EDD80_11231</name>
</gene>
<dbReference type="SMART" id="SM00849">
    <property type="entry name" value="Lactamase_B"/>
    <property type="match status" value="1"/>
</dbReference>
<reference evidence="2 3" key="1">
    <citation type="submission" date="2019-03" db="EMBL/GenBank/DDBJ databases">
        <title>Genomic Encyclopedia of Type Strains, Phase IV (KMG-IV): sequencing the most valuable type-strain genomes for metagenomic binning, comparative biology and taxonomic classification.</title>
        <authorList>
            <person name="Goeker M."/>
        </authorList>
    </citation>
    <scope>NUCLEOTIDE SEQUENCE [LARGE SCALE GENOMIC DNA]</scope>
    <source>
        <strain evidence="2 3">DSM 21100</strain>
    </source>
</reference>
<comment type="caution">
    <text evidence="2">The sequence shown here is derived from an EMBL/GenBank/DDBJ whole genome shotgun (WGS) entry which is preliminary data.</text>
</comment>
<evidence type="ECO:0000259" key="1">
    <source>
        <dbReference type="SMART" id="SM00849"/>
    </source>
</evidence>
<proteinExistence type="predicted"/>
<keyword evidence="3" id="KW-1185">Reference proteome</keyword>
<accession>A0A4R3KPZ7</accession>
<dbReference type="InterPro" id="IPR036866">
    <property type="entry name" value="RibonucZ/Hydroxyglut_hydro"/>
</dbReference>
<protein>
    <submittedName>
        <fullName evidence="2">Phosphoribosyl 1,2-cyclic phosphate phosphodiesterase</fullName>
    </submittedName>
</protein>
<dbReference type="Gene3D" id="3.60.15.10">
    <property type="entry name" value="Ribonuclease Z/Hydroxyacylglutathione hydrolase-like"/>
    <property type="match status" value="1"/>
</dbReference>
<dbReference type="Pfam" id="PF12706">
    <property type="entry name" value="Lactamase_B_2"/>
    <property type="match status" value="1"/>
</dbReference>
<dbReference type="EMBL" id="SMAD01000012">
    <property type="protein sequence ID" value="TCS85458.1"/>
    <property type="molecule type" value="Genomic_DNA"/>
</dbReference>
<sequence length="254" mass="28601">MMKITFLGTGTSQGVPVIACDCQVCTSGDPCDKRLRSSVLIEDKHTTAVIDSGPDFRYQMLRAGVKQLDAIVLTHEHKDHLAGMDDIRAFNFRQEEPMDVFATPRVQETIIREFAYVFSSVKYPGLPRIKLIEIQNKPFKVGTLRFQPVEVLHYKLPVFGYRIGDFTYITDAKTIEPEEKEKIKGSKVLVLNALQKEAHVSHFTLDEAVRLAGELGAERTYLTHISHKLGRHAEIESKLPPGIHLAYDGLVLTL</sequence>
<evidence type="ECO:0000313" key="3">
    <source>
        <dbReference type="Proteomes" id="UP000295807"/>
    </source>
</evidence>